<dbReference type="GeneID" id="98164915"/>
<dbReference type="RefSeq" id="XP_070904764.1">
    <property type="nucleotide sequence ID" value="XM_071049751.1"/>
</dbReference>
<sequence length="106" mass="11814">MTPKSPIFEHESWCSRRHPGLLRSSGHGTKLRARVESMVLLLLHCISVWPFVESALHSILHQNKSRGRGVSASGVGRGAARSRQHCLTTPGFRPSYLRRSISQLMA</sequence>
<dbReference type="Proteomes" id="UP001610444">
    <property type="component" value="Unassembled WGS sequence"/>
</dbReference>
<keyword evidence="2" id="KW-1185">Reference proteome</keyword>
<evidence type="ECO:0000313" key="2">
    <source>
        <dbReference type="Proteomes" id="UP001610444"/>
    </source>
</evidence>
<proteinExistence type="predicted"/>
<comment type="caution">
    <text evidence="1">The sequence shown here is derived from an EMBL/GenBank/DDBJ whole genome shotgun (WGS) entry which is preliminary data.</text>
</comment>
<reference evidence="1 2" key="1">
    <citation type="submission" date="2024-07" db="EMBL/GenBank/DDBJ databases">
        <title>Section-level genome sequencing and comparative genomics of Aspergillus sections Usti and Cavernicolus.</title>
        <authorList>
            <consortium name="Lawrence Berkeley National Laboratory"/>
            <person name="Nybo J.L."/>
            <person name="Vesth T.C."/>
            <person name="Theobald S."/>
            <person name="Frisvad J.C."/>
            <person name="Larsen T.O."/>
            <person name="Kjaerboelling I."/>
            <person name="Rothschild-Mancinelli K."/>
            <person name="Lyhne E.K."/>
            <person name="Kogle M.E."/>
            <person name="Barry K."/>
            <person name="Clum A."/>
            <person name="Na H."/>
            <person name="Ledsgaard L."/>
            <person name="Lin J."/>
            <person name="Lipzen A."/>
            <person name="Kuo A."/>
            <person name="Riley R."/>
            <person name="Mondo S."/>
            <person name="LaButti K."/>
            <person name="Haridas S."/>
            <person name="Pangalinan J."/>
            <person name="Salamov A.A."/>
            <person name="Simmons B.A."/>
            <person name="Magnuson J.K."/>
            <person name="Chen J."/>
            <person name="Drula E."/>
            <person name="Henrissat B."/>
            <person name="Wiebenga A."/>
            <person name="Lubbers R.J."/>
            <person name="Gomes A.C."/>
            <person name="Macurrencykelacurrency M.R."/>
            <person name="Stajich J."/>
            <person name="Grigoriev I.V."/>
            <person name="Mortensen U.H."/>
            <person name="De vries R.P."/>
            <person name="Baker S.E."/>
            <person name="Andersen M.R."/>
        </authorList>
    </citation>
    <scope>NUCLEOTIDE SEQUENCE [LARGE SCALE GENOMIC DNA]</scope>
    <source>
        <strain evidence="1 2">CBS 756.74</strain>
    </source>
</reference>
<protein>
    <submittedName>
        <fullName evidence="1">Uncharacterized protein</fullName>
    </submittedName>
</protein>
<organism evidence="1 2">
    <name type="scientific">Aspergillus pseudodeflectus</name>
    <dbReference type="NCBI Taxonomy" id="176178"/>
    <lineage>
        <taxon>Eukaryota</taxon>
        <taxon>Fungi</taxon>
        <taxon>Dikarya</taxon>
        <taxon>Ascomycota</taxon>
        <taxon>Pezizomycotina</taxon>
        <taxon>Eurotiomycetes</taxon>
        <taxon>Eurotiomycetidae</taxon>
        <taxon>Eurotiales</taxon>
        <taxon>Aspergillaceae</taxon>
        <taxon>Aspergillus</taxon>
        <taxon>Aspergillus subgen. Nidulantes</taxon>
    </lineage>
</organism>
<dbReference type="EMBL" id="JBFXLR010000002">
    <property type="protein sequence ID" value="KAL2860073.1"/>
    <property type="molecule type" value="Genomic_DNA"/>
</dbReference>
<accession>A0ABR4L6A4</accession>
<gene>
    <name evidence="1" type="ORF">BJX68DRAFT_78092</name>
</gene>
<name>A0ABR4L6A4_9EURO</name>
<evidence type="ECO:0000313" key="1">
    <source>
        <dbReference type="EMBL" id="KAL2860073.1"/>
    </source>
</evidence>